<dbReference type="GeneID" id="303115214"/>
<dbReference type="Proteomes" id="UP000474676">
    <property type="component" value="Unassembled WGS sequence"/>
</dbReference>
<proteinExistence type="predicted"/>
<gene>
    <name evidence="1" type="ORF">FYJ64_07735</name>
</gene>
<dbReference type="EMBL" id="VUMZ01000007">
    <property type="protein sequence ID" value="MST52195.1"/>
    <property type="molecule type" value="Genomic_DNA"/>
</dbReference>
<dbReference type="GO" id="GO:0016740">
    <property type="term" value="F:transferase activity"/>
    <property type="evidence" value="ECO:0007669"/>
    <property type="project" value="UniProtKB-KW"/>
</dbReference>
<name>A0A6L5Y6W2_9FIRM</name>
<dbReference type="InterPro" id="IPR014942">
    <property type="entry name" value="AbiEii"/>
</dbReference>
<evidence type="ECO:0000313" key="1">
    <source>
        <dbReference type="EMBL" id="MST52195.1"/>
    </source>
</evidence>
<organism evidence="1 2">
    <name type="scientific">Hornefia butyriciproducens</name>
    <dbReference type="NCBI Taxonomy" id="2652293"/>
    <lineage>
        <taxon>Bacteria</taxon>
        <taxon>Bacillati</taxon>
        <taxon>Bacillota</taxon>
        <taxon>Clostridia</taxon>
        <taxon>Peptostreptococcales</taxon>
        <taxon>Anaerovoracaceae</taxon>
        <taxon>Hornefia</taxon>
    </lineage>
</organism>
<dbReference type="AlphaFoldDB" id="A0A6L5Y6W2"/>
<dbReference type="Pfam" id="PF08843">
    <property type="entry name" value="AbiEii"/>
    <property type="match status" value="1"/>
</dbReference>
<evidence type="ECO:0000313" key="2">
    <source>
        <dbReference type="Proteomes" id="UP000474676"/>
    </source>
</evidence>
<dbReference type="Gene3D" id="3.10.450.620">
    <property type="entry name" value="JHP933, nucleotidyltransferase-like core domain"/>
    <property type="match status" value="1"/>
</dbReference>
<protein>
    <submittedName>
        <fullName evidence="1">Nucleotidyl transferase AbiEii/AbiGii toxin family protein</fullName>
    </submittedName>
</protein>
<accession>A0A6L5Y6W2</accession>
<keyword evidence="2" id="KW-1185">Reference proteome</keyword>
<dbReference type="RefSeq" id="WP_154574619.1">
    <property type="nucleotide sequence ID" value="NZ_VUMZ01000007.1"/>
</dbReference>
<sequence>MNKDKMMALIRKRSKESGVSINTLLLLYFFEHFLERIAASKYRTDLILKGGFLLSSVLGIQTRTTMDMDMSLRNHPLSESEIKKIFSELAASDSVDGLRYILKSIDNIKIEDQYPGYKILMEGQIENIRQPFSIDVATGDPITPDAIEYPYCSVFEDDKTVKVMSYNLETIIAEKLETVVSRKTDNSRSKDFYDLYLLFNLKSENLDKNKLREAVNTTFAYRNTELDANSILSDLNDIQSNAGFRKRWELYCKRNAYVGELSFDQMIESLRGYINLSVDH</sequence>
<reference evidence="1 2" key="1">
    <citation type="submission" date="2019-08" db="EMBL/GenBank/DDBJ databases">
        <title>In-depth cultivation of the pig gut microbiome towards novel bacterial diversity and tailored functional studies.</title>
        <authorList>
            <person name="Wylensek D."/>
            <person name="Hitch T.C.A."/>
            <person name="Clavel T."/>
        </authorList>
    </citation>
    <scope>NUCLEOTIDE SEQUENCE [LARGE SCALE GENOMIC DNA]</scope>
    <source>
        <strain evidence="1 2">WCA-MUC-591-APC-3H</strain>
    </source>
</reference>
<keyword evidence="1" id="KW-0808">Transferase</keyword>
<comment type="caution">
    <text evidence="1">The sequence shown here is derived from an EMBL/GenBank/DDBJ whole genome shotgun (WGS) entry which is preliminary data.</text>
</comment>